<proteinExistence type="predicted"/>
<evidence type="ECO:0000256" key="2">
    <source>
        <dbReference type="ARBA" id="ARBA00022771"/>
    </source>
</evidence>
<dbReference type="Proteomes" id="UP000014760">
    <property type="component" value="Unassembled WGS sequence"/>
</dbReference>
<dbReference type="GO" id="GO:0008270">
    <property type="term" value="F:zinc ion binding"/>
    <property type="evidence" value="ECO:0007669"/>
    <property type="project" value="UniProtKB-KW"/>
</dbReference>
<reference evidence="8" key="3">
    <citation type="submission" date="2015-06" db="UniProtKB">
        <authorList>
            <consortium name="EnsemblMetazoa"/>
        </authorList>
    </citation>
    <scope>IDENTIFICATION</scope>
</reference>
<keyword evidence="1" id="KW-0479">Metal-binding</keyword>
<evidence type="ECO:0000313" key="8">
    <source>
        <dbReference type="EnsemblMetazoa" id="CapteP190651"/>
    </source>
</evidence>
<dbReference type="SMART" id="SM00980">
    <property type="entry name" value="THAP"/>
    <property type="match status" value="1"/>
</dbReference>
<dbReference type="AlphaFoldDB" id="R7TBH6"/>
<dbReference type="SUPFAM" id="SSF57716">
    <property type="entry name" value="Glucocorticoid receptor-like (DNA-binding domain)"/>
    <property type="match status" value="1"/>
</dbReference>
<keyword evidence="4 5" id="KW-0238">DNA-binding</keyword>
<protein>
    <recommendedName>
        <fullName evidence="6">THAP-type domain-containing protein</fullName>
    </recommendedName>
</protein>
<dbReference type="GO" id="GO:0003677">
    <property type="term" value="F:DNA binding"/>
    <property type="evidence" value="ECO:0007669"/>
    <property type="project" value="UniProtKB-UniRule"/>
</dbReference>
<dbReference type="EMBL" id="KB311659">
    <property type="protein sequence ID" value="ELT88837.1"/>
    <property type="molecule type" value="Genomic_DNA"/>
</dbReference>
<dbReference type="EMBL" id="AMQN01003354">
    <property type="status" value="NOT_ANNOTATED_CDS"/>
    <property type="molecule type" value="Genomic_DNA"/>
</dbReference>
<reference evidence="7 9" key="2">
    <citation type="journal article" date="2013" name="Nature">
        <title>Insights into bilaterian evolution from three spiralian genomes.</title>
        <authorList>
            <person name="Simakov O."/>
            <person name="Marletaz F."/>
            <person name="Cho S.J."/>
            <person name="Edsinger-Gonzales E."/>
            <person name="Havlak P."/>
            <person name="Hellsten U."/>
            <person name="Kuo D.H."/>
            <person name="Larsson T."/>
            <person name="Lv J."/>
            <person name="Arendt D."/>
            <person name="Savage R."/>
            <person name="Osoegawa K."/>
            <person name="de Jong P."/>
            <person name="Grimwood J."/>
            <person name="Chapman J.A."/>
            <person name="Shapiro H."/>
            <person name="Aerts A."/>
            <person name="Otillar R.P."/>
            <person name="Terry A.Y."/>
            <person name="Boore J.L."/>
            <person name="Grigoriev I.V."/>
            <person name="Lindberg D.R."/>
            <person name="Seaver E.C."/>
            <person name="Weisblat D.A."/>
            <person name="Putnam N.H."/>
            <person name="Rokhsar D.S."/>
        </authorList>
    </citation>
    <scope>NUCLEOTIDE SEQUENCE</scope>
    <source>
        <strain evidence="7 9">I ESC-2004</strain>
    </source>
</reference>
<evidence type="ECO:0000256" key="3">
    <source>
        <dbReference type="ARBA" id="ARBA00022833"/>
    </source>
</evidence>
<keyword evidence="9" id="KW-1185">Reference proteome</keyword>
<evidence type="ECO:0000256" key="4">
    <source>
        <dbReference type="ARBA" id="ARBA00023125"/>
    </source>
</evidence>
<keyword evidence="3" id="KW-0862">Zinc</keyword>
<evidence type="ECO:0000313" key="9">
    <source>
        <dbReference type="Proteomes" id="UP000014760"/>
    </source>
</evidence>
<dbReference type="EnsemblMetazoa" id="CapteT190651">
    <property type="protein sequence ID" value="CapteP190651"/>
    <property type="gene ID" value="CapteG190651"/>
</dbReference>
<name>R7TBH6_CAPTE</name>
<keyword evidence="2 5" id="KW-0863">Zinc-finger</keyword>
<dbReference type="Pfam" id="PF05485">
    <property type="entry name" value="THAP"/>
    <property type="match status" value="1"/>
</dbReference>
<evidence type="ECO:0000259" key="6">
    <source>
        <dbReference type="PROSITE" id="PS50950"/>
    </source>
</evidence>
<dbReference type="OrthoDB" id="2122982at2759"/>
<accession>R7TBH6</accession>
<dbReference type="HOGENOM" id="CLU_1662483_0_0_1"/>
<evidence type="ECO:0000256" key="1">
    <source>
        <dbReference type="ARBA" id="ARBA00022723"/>
    </source>
</evidence>
<organism evidence="7">
    <name type="scientific">Capitella teleta</name>
    <name type="common">Polychaete worm</name>
    <dbReference type="NCBI Taxonomy" id="283909"/>
    <lineage>
        <taxon>Eukaryota</taxon>
        <taxon>Metazoa</taxon>
        <taxon>Spiralia</taxon>
        <taxon>Lophotrochozoa</taxon>
        <taxon>Annelida</taxon>
        <taxon>Polychaeta</taxon>
        <taxon>Sedentaria</taxon>
        <taxon>Scolecida</taxon>
        <taxon>Capitellidae</taxon>
        <taxon>Capitella</taxon>
    </lineage>
</organism>
<dbReference type="InterPro" id="IPR006612">
    <property type="entry name" value="THAP_Znf"/>
</dbReference>
<feature type="domain" description="THAP-type" evidence="6">
    <location>
        <begin position="22"/>
        <end position="110"/>
    </location>
</feature>
<evidence type="ECO:0000256" key="5">
    <source>
        <dbReference type="PROSITE-ProRule" id="PRU00309"/>
    </source>
</evidence>
<reference evidence="9" key="1">
    <citation type="submission" date="2012-12" db="EMBL/GenBank/DDBJ databases">
        <authorList>
            <person name="Hellsten U."/>
            <person name="Grimwood J."/>
            <person name="Chapman J.A."/>
            <person name="Shapiro H."/>
            <person name="Aerts A."/>
            <person name="Otillar R.P."/>
            <person name="Terry A.Y."/>
            <person name="Boore J.L."/>
            <person name="Simakov O."/>
            <person name="Marletaz F."/>
            <person name="Cho S.-J."/>
            <person name="Edsinger-Gonzales E."/>
            <person name="Havlak P."/>
            <person name="Kuo D.-H."/>
            <person name="Larsson T."/>
            <person name="Lv J."/>
            <person name="Arendt D."/>
            <person name="Savage R."/>
            <person name="Osoegawa K."/>
            <person name="de Jong P."/>
            <person name="Lindberg D.R."/>
            <person name="Seaver E.C."/>
            <person name="Weisblat D.A."/>
            <person name="Putnam N.H."/>
            <person name="Grigoriev I.V."/>
            <person name="Rokhsar D.S."/>
        </authorList>
    </citation>
    <scope>NUCLEOTIDE SEQUENCE</scope>
    <source>
        <strain evidence="9">I ESC-2004</strain>
    </source>
</reference>
<sequence length="159" mass="18078">MDGKKCSVSVEEGPEAKNKNNMSGMTCCWVIICSANCKTMDERTRLQVLDAVRFRERCLKWIANLRKADLSISNVKNKKVCSKHFEQKAYICSTDIAKSLLLQRALPTIVNCRNPLPQEYVSSCPVLRDCSVVSSYPRVKRRRVTEPEDLGKLQEEHGL</sequence>
<evidence type="ECO:0000313" key="7">
    <source>
        <dbReference type="EMBL" id="ELT88837.1"/>
    </source>
</evidence>
<gene>
    <name evidence="7" type="ORF">CAPTEDRAFT_190651</name>
</gene>
<dbReference type="PROSITE" id="PS50950">
    <property type="entry name" value="ZF_THAP"/>
    <property type="match status" value="1"/>
</dbReference>